<keyword evidence="3" id="KW-0615">Plasmid copy control</keyword>
<protein>
    <submittedName>
        <fullName evidence="5">Plasmid replication initiator RepA</fullName>
    </submittedName>
</protein>
<accession>A0ABT8XSP6</accession>
<evidence type="ECO:0000256" key="4">
    <source>
        <dbReference type="ARBA" id="ARBA00022705"/>
    </source>
</evidence>
<evidence type="ECO:0000256" key="2">
    <source>
        <dbReference type="ARBA" id="ARBA00008256"/>
    </source>
</evidence>
<sequence length="186" mass="22171">MLFLRVAVARSHWSVFRHGPDRATWIVTVNIGRLAEELSPKDADRNVVPETRVEPSRLSRLIPELAWFGLIEMPELEWDPIEKYWMPRHIRLTDRFWQLCGVNMDKLLAQRNARIETEGECKAEAGTSMSVREVRHQWYERARINTLRHRHIRSVRGKRRKRLAPLRIDERRQAISSWLIRTLPNH</sequence>
<dbReference type="RefSeq" id="WP_244634099.1">
    <property type="nucleotide sequence ID" value="NZ_CP024639.1"/>
</dbReference>
<reference evidence="5" key="1">
    <citation type="submission" date="2023-07" db="EMBL/GenBank/DDBJ databases">
        <title>The extreme plant-growth-promoting properties of Pantoea phytobeneficialis PF55 revealed by functional and genomic analysis.</title>
        <authorList>
            <person name="Nascimento F.X."/>
            <person name="Marcio R.J."/>
        </authorList>
    </citation>
    <scope>NUCLEOTIDE SEQUENCE</scope>
    <source>
        <strain evidence="5">PF55</strain>
    </source>
</reference>
<proteinExistence type="inferred from homology"/>
<comment type="function">
    <text evidence="1">This protein is essential for plasmid replication; it is involved in copy control functions.</text>
</comment>
<dbReference type="InterPro" id="IPR003446">
    <property type="entry name" value="Plasmid_replication_init_RepA"/>
</dbReference>
<evidence type="ECO:0000313" key="5">
    <source>
        <dbReference type="EMBL" id="MDO6406463.1"/>
    </source>
</evidence>
<keyword evidence="6" id="KW-1185">Reference proteome</keyword>
<name>A0ABT8XSP6_9GAMM</name>
<organism evidence="5 6">
    <name type="scientific">Pantoea phytobeneficialis</name>
    <dbReference type="NCBI Taxonomy" id="2052056"/>
    <lineage>
        <taxon>Bacteria</taxon>
        <taxon>Pseudomonadati</taxon>
        <taxon>Pseudomonadota</taxon>
        <taxon>Gammaproteobacteria</taxon>
        <taxon>Enterobacterales</taxon>
        <taxon>Erwiniaceae</taxon>
        <taxon>Pantoea</taxon>
    </lineage>
</organism>
<dbReference type="EMBL" id="JAUOOM010000006">
    <property type="protein sequence ID" value="MDO6406463.1"/>
    <property type="molecule type" value="Genomic_DNA"/>
</dbReference>
<evidence type="ECO:0000256" key="3">
    <source>
        <dbReference type="ARBA" id="ARBA00022689"/>
    </source>
</evidence>
<dbReference type="Pfam" id="PF02387">
    <property type="entry name" value="IncFII_repA"/>
    <property type="match status" value="1"/>
</dbReference>
<keyword evidence="4" id="KW-0235">DNA replication</keyword>
<gene>
    <name evidence="5" type="primary">repA</name>
    <name evidence="5" type="ORF">Q3404_07740</name>
</gene>
<dbReference type="NCBIfam" id="NF040977">
    <property type="entry name" value="RepA_IncFII_LM"/>
    <property type="match status" value="1"/>
</dbReference>
<evidence type="ECO:0000313" key="6">
    <source>
        <dbReference type="Proteomes" id="UP001171299"/>
    </source>
</evidence>
<dbReference type="Proteomes" id="UP001171299">
    <property type="component" value="Unassembled WGS sequence"/>
</dbReference>
<comment type="similarity">
    <text evidence="2">Belongs to the IncFII RepA family.</text>
</comment>
<evidence type="ECO:0000256" key="1">
    <source>
        <dbReference type="ARBA" id="ARBA00002740"/>
    </source>
</evidence>
<comment type="caution">
    <text evidence="5">The sequence shown here is derived from an EMBL/GenBank/DDBJ whole genome shotgun (WGS) entry which is preliminary data.</text>
</comment>